<dbReference type="EC" id="2.7.7.89" evidence="7"/>
<dbReference type="GO" id="GO:0008882">
    <property type="term" value="F:[glutamate-ammonia-ligase] adenylyltransferase activity"/>
    <property type="evidence" value="ECO:0007669"/>
    <property type="project" value="UniProtKB-UniRule"/>
</dbReference>
<dbReference type="Gene3D" id="1.10.4050.10">
    <property type="entry name" value="Glutamine synthase adenylyltransferase GlnE"/>
    <property type="match status" value="1"/>
</dbReference>
<dbReference type="NCBIfam" id="NF008292">
    <property type="entry name" value="PRK11072.1"/>
    <property type="match status" value="1"/>
</dbReference>
<evidence type="ECO:0000256" key="2">
    <source>
        <dbReference type="ARBA" id="ARBA00022695"/>
    </source>
</evidence>
<comment type="cofactor">
    <cofactor evidence="7">
        <name>Mg(2+)</name>
        <dbReference type="ChEBI" id="CHEBI:18420"/>
    </cofactor>
</comment>
<dbReference type="Proteomes" id="UP000229329">
    <property type="component" value="Unassembled WGS sequence"/>
</dbReference>
<reference evidence="10 11" key="1">
    <citation type="submission" date="2017-11" db="EMBL/GenBank/DDBJ databases">
        <title>Reclassification of Bisgaard taxon 7 as Conservatibacter flavescens gen. nov., sp. nov.</title>
        <authorList>
            <person name="Christensen H."/>
        </authorList>
    </citation>
    <scope>NUCLEOTIDE SEQUENCE [LARGE SCALE GENOMIC DNA]</scope>
    <source>
        <strain evidence="10 11">7_4</strain>
    </source>
</reference>
<dbReference type="InterPro" id="IPR043519">
    <property type="entry name" value="NT_sf"/>
</dbReference>
<dbReference type="EC" id="2.7.7.42" evidence="7"/>
<dbReference type="InterPro" id="IPR005190">
    <property type="entry name" value="GlnE_rpt_dom"/>
</dbReference>
<accession>A0A2M8S292</accession>
<dbReference type="FunFam" id="3.30.460.10:FF:000009">
    <property type="entry name" value="Bifunctional glutamine synthetase adenylyltransferase/adenylyl-removing enzyme"/>
    <property type="match status" value="1"/>
</dbReference>
<evidence type="ECO:0000256" key="3">
    <source>
        <dbReference type="ARBA" id="ARBA00022741"/>
    </source>
</evidence>
<dbReference type="PANTHER" id="PTHR30621">
    <property type="entry name" value="GLUTAMINE SYNTHETASE ADENYLYLTRANSFERASE"/>
    <property type="match status" value="1"/>
</dbReference>
<evidence type="ECO:0000256" key="6">
    <source>
        <dbReference type="ARBA" id="ARBA00023268"/>
    </source>
</evidence>
<dbReference type="GO" id="GO:0005829">
    <property type="term" value="C:cytosol"/>
    <property type="evidence" value="ECO:0007669"/>
    <property type="project" value="TreeGrafter"/>
</dbReference>
<dbReference type="HAMAP" id="MF_00802">
    <property type="entry name" value="GlnE"/>
    <property type="match status" value="1"/>
</dbReference>
<comment type="catalytic activity">
    <reaction evidence="7">
        <text>[glutamine synthetase]-L-tyrosine + ATP = [glutamine synthetase]-O(4)-(5'-adenylyl)-L-tyrosine + diphosphate</text>
        <dbReference type="Rhea" id="RHEA:18589"/>
        <dbReference type="Rhea" id="RHEA-COMP:10660"/>
        <dbReference type="Rhea" id="RHEA-COMP:10661"/>
        <dbReference type="ChEBI" id="CHEBI:30616"/>
        <dbReference type="ChEBI" id="CHEBI:33019"/>
        <dbReference type="ChEBI" id="CHEBI:46858"/>
        <dbReference type="ChEBI" id="CHEBI:83624"/>
        <dbReference type="EC" id="2.7.7.42"/>
    </reaction>
</comment>
<comment type="catalytic activity">
    <reaction evidence="7">
        <text>[glutamine synthetase]-O(4)-(5'-adenylyl)-L-tyrosine + phosphate = [glutamine synthetase]-L-tyrosine + ADP</text>
        <dbReference type="Rhea" id="RHEA:43716"/>
        <dbReference type="Rhea" id="RHEA-COMP:10660"/>
        <dbReference type="Rhea" id="RHEA-COMP:10661"/>
        <dbReference type="ChEBI" id="CHEBI:43474"/>
        <dbReference type="ChEBI" id="CHEBI:46858"/>
        <dbReference type="ChEBI" id="CHEBI:83624"/>
        <dbReference type="ChEBI" id="CHEBI:456216"/>
        <dbReference type="EC" id="2.7.7.89"/>
    </reaction>
</comment>
<dbReference type="SUPFAM" id="SSF81593">
    <property type="entry name" value="Nucleotidyltransferase substrate binding subunit/domain"/>
    <property type="match status" value="2"/>
</dbReference>
<dbReference type="PANTHER" id="PTHR30621:SF0">
    <property type="entry name" value="BIFUNCTIONAL GLUTAMINE SYNTHETASE ADENYLYLTRANSFERASE_ADENYLYL-REMOVING ENZYME"/>
    <property type="match status" value="1"/>
</dbReference>
<dbReference type="GO" id="GO:0016874">
    <property type="term" value="F:ligase activity"/>
    <property type="evidence" value="ECO:0007669"/>
    <property type="project" value="UniProtKB-KW"/>
</dbReference>
<dbReference type="InterPro" id="IPR023057">
    <property type="entry name" value="GlnE"/>
</dbReference>
<protein>
    <recommendedName>
        <fullName evidence="7">Bifunctional glutamine synthetase adenylyltransferase/adenylyl-removing enzyme</fullName>
    </recommendedName>
    <alternativeName>
        <fullName evidence="7">ATP:glutamine synthetase adenylyltransferase</fullName>
    </alternativeName>
    <alternativeName>
        <fullName evidence="7">ATase</fullName>
    </alternativeName>
    <domain>
        <recommendedName>
            <fullName evidence="7">Glutamine synthetase adenylyl-L-tyrosine phosphorylase</fullName>
            <ecNumber evidence="7">2.7.7.89</ecNumber>
        </recommendedName>
        <alternativeName>
            <fullName evidence="7">Adenylyl removase</fullName>
            <shortName evidence="7">AR</shortName>
            <shortName evidence="7">AT-N</shortName>
        </alternativeName>
    </domain>
    <domain>
        <recommendedName>
            <fullName evidence="7">Glutamine synthetase adenylyl transferase</fullName>
            <ecNumber evidence="7">2.7.7.42</ecNumber>
        </recommendedName>
        <alternativeName>
            <fullName evidence="7">Adenylyl transferase</fullName>
            <shortName evidence="7">AT</shortName>
            <shortName evidence="7">AT-C</shortName>
        </alternativeName>
    </domain>
</protein>
<keyword evidence="10" id="KW-0436">Ligase</keyword>
<dbReference type="Gene3D" id="1.20.120.1510">
    <property type="match status" value="1"/>
</dbReference>
<evidence type="ECO:0000259" key="9">
    <source>
        <dbReference type="Pfam" id="PF08335"/>
    </source>
</evidence>
<evidence type="ECO:0000313" key="11">
    <source>
        <dbReference type="Proteomes" id="UP000229329"/>
    </source>
</evidence>
<dbReference type="OrthoDB" id="9759366at2"/>
<keyword evidence="4 7" id="KW-0067">ATP-binding</keyword>
<dbReference type="FunFam" id="3.30.460.10:FF:000014">
    <property type="entry name" value="Bifunctional glutamine synthetase adenylyltransferase/adenylyl-removing enzyme"/>
    <property type="match status" value="1"/>
</dbReference>
<dbReference type="FunFam" id="1.20.120.330:FF:000005">
    <property type="entry name" value="Bifunctional glutamine synthetase adenylyltransferase/adenylyl-removing enzyme"/>
    <property type="match status" value="1"/>
</dbReference>
<feature type="domain" description="Glutamate-ammonia ligase adenylyltransferase repeated" evidence="8">
    <location>
        <begin position="590"/>
        <end position="842"/>
    </location>
</feature>
<evidence type="ECO:0000256" key="7">
    <source>
        <dbReference type="HAMAP-Rule" id="MF_00802"/>
    </source>
</evidence>
<keyword evidence="11" id="KW-1185">Reference proteome</keyword>
<keyword evidence="3 7" id="KW-0547">Nucleotide-binding</keyword>
<dbReference type="SUPFAM" id="SSF81301">
    <property type="entry name" value="Nucleotidyltransferase"/>
    <property type="match status" value="2"/>
</dbReference>
<evidence type="ECO:0000259" key="8">
    <source>
        <dbReference type="Pfam" id="PF03710"/>
    </source>
</evidence>
<dbReference type="EMBL" id="PHHA01000016">
    <property type="protein sequence ID" value="PJG85281.1"/>
    <property type="molecule type" value="Genomic_DNA"/>
</dbReference>
<dbReference type="CDD" id="cd05401">
    <property type="entry name" value="NT_GlnE_GlnD_like"/>
    <property type="match status" value="2"/>
</dbReference>
<keyword evidence="2 7" id="KW-0548">Nucleotidyltransferase</keyword>
<comment type="caution">
    <text evidence="10">The sequence shown here is derived from an EMBL/GenBank/DDBJ whole genome shotgun (WGS) entry which is preliminary data.</text>
</comment>
<organism evidence="10 11">
    <name type="scientific">Conservatibacter flavescens</name>
    <dbReference type="NCBI Taxonomy" id="28161"/>
    <lineage>
        <taxon>Bacteria</taxon>
        <taxon>Pseudomonadati</taxon>
        <taxon>Pseudomonadota</taxon>
        <taxon>Gammaproteobacteria</taxon>
        <taxon>Pasteurellales</taxon>
        <taxon>Pasteurellaceae</taxon>
        <taxon>Conservatibacter</taxon>
    </lineage>
</organism>
<gene>
    <name evidence="7" type="primary">glnE</name>
    <name evidence="10" type="ORF">CVP05_06860</name>
</gene>
<keyword evidence="5 7" id="KW-0460">Magnesium</keyword>
<dbReference type="GO" id="GO:0047388">
    <property type="term" value="F:[glutamine synthetase]-adenylyl-L-tyrosine phosphorylase activity"/>
    <property type="evidence" value="ECO:0007669"/>
    <property type="project" value="UniProtKB-EC"/>
</dbReference>
<dbReference type="GO" id="GO:0000287">
    <property type="term" value="F:magnesium ion binding"/>
    <property type="evidence" value="ECO:0007669"/>
    <property type="project" value="UniProtKB-UniRule"/>
</dbReference>
<dbReference type="InterPro" id="IPR013546">
    <property type="entry name" value="PII_UdlTrfase/GS_AdlTrfase"/>
</dbReference>
<name>A0A2M8S292_9PAST</name>
<dbReference type="Pfam" id="PF08335">
    <property type="entry name" value="GlnD_UR_UTase"/>
    <property type="match status" value="2"/>
</dbReference>
<evidence type="ECO:0000256" key="5">
    <source>
        <dbReference type="ARBA" id="ARBA00022842"/>
    </source>
</evidence>
<feature type="domain" description="PII-uridylyltransferase/Glutamine-synthetase adenylyltransferase" evidence="9">
    <location>
        <begin position="317"/>
        <end position="472"/>
    </location>
</feature>
<proteinExistence type="inferred from homology"/>
<dbReference type="GO" id="GO:0000820">
    <property type="term" value="P:regulation of glutamine family amino acid metabolic process"/>
    <property type="evidence" value="ECO:0007669"/>
    <property type="project" value="UniProtKB-UniRule"/>
</dbReference>
<dbReference type="GO" id="GO:0005524">
    <property type="term" value="F:ATP binding"/>
    <property type="evidence" value="ECO:0007669"/>
    <property type="project" value="UniProtKB-UniRule"/>
</dbReference>
<feature type="domain" description="Glutamate-ammonia ligase adenylyltransferase repeated" evidence="8">
    <location>
        <begin position="50"/>
        <end position="289"/>
    </location>
</feature>
<feature type="region of interest" description="Adenylyl transferase" evidence="7">
    <location>
        <begin position="485"/>
        <end position="981"/>
    </location>
</feature>
<comment type="function">
    <text evidence="7">Involved in the regulation of glutamine synthetase GlnA, a key enzyme in the process to assimilate ammonia. When cellular nitrogen levels are high, the C-terminal adenylyl transferase (AT) inactivates GlnA by covalent transfer of an adenylyl group from ATP to specific tyrosine residue of GlnA, thus reducing its activity. Conversely, when nitrogen levels are low, the N-terminal adenylyl removase (AR) activates GlnA by removing the adenylyl group by phosphorolysis, increasing its activity. The regulatory region of GlnE binds the signal transduction protein PII (GlnB) which indicates the nitrogen status of the cell.</text>
</comment>
<feature type="domain" description="PII-uridylyltransferase/Glutamine-synthetase adenylyltransferase" evidence="9">
    <location>
        <begin position="866"/>
        <end position="956"/>
    </location>
</feature>
<evidence type="ECO:0000256" key="1">
    <source>
        <dbReference type="ARBA" id="ARBA00022679"/>
    </source>
</evidence>
<sequence>MKNAMKQLPSNPNTFSALSEILIRHFPEQFDQNICQQLFSESNLATPMGKLTFAINMSDFFAETLQKQPHFFYEILQEPINLEKCGQFSERLQDLLAQTEDEASLYKVLRQFRNREMAKLSYCQSLNLGTVEDIFIRLSQLAEALIINTRDWLYNKLCQEVGTPTDQHGNPQPLLILGMGKLGGFELNFSSDIDLIFTYPENGETVGTRRSIDNAKFFTRLGQRLINALDEFTPDGFVYRTDMRLRPFGENGALALSFNGMETYYQEQGRDWERYAMIKGRILGADPNCPYQRYLRQLLRPFVYRRYIDFSVIQSLRDMKGKIEREVRRRGLVDNIKLGAGGIREIEFIVQVFQLIRGGREIALQQHSLLQLLPLLAELKLISPTESQNLMQAYLFLRRVENVLQAINDQQTQQLPENALDRCRLVQACANFTQWNTRQQATNVHYPIEDWASFYHVLQSHQQKVRSVFKHLIGDENDNETNDENEWQDFLDTDFNSTEFEHLLTENGVSPQDFEEIISKLVLFKQEASRKPMGVRGQDVLGQLLPKLLPQIFAYENHRTLLPRILTILEKILTRTTYLELLLENPAALAQLLQLCAQSQLIAEQVALHPILLDELLDPQALRNPPPHDQYHVELQQYLLRLPQDDEEQFIDGLRQFKNASLLRIAAADILGALPVMKVSDHLTFLAEAVLEAVVNLAWQQLTLRYGKPAHLTDMEKGFLVVGYGKLGGIELGYKSDLDLVFLYDNRQQSQTEGGRRHIESSQFYLKLAQKIVSIFSMNTSAGILYDIDMRLRPSGEAGLLVNSFKAFEDYQRHDAWTWETQSLVRSRAVYGSEDLRQQFETIRQQILATPRELHKLKQDVCAMRQKMYAHLANTDEALFNIKTDIGGITDIEFIAQYLVLANAPNNPSLSMWSDNVRIFEIMAENAVISVKDAEQLKHCYTRLRNEIHHLNLLGKSSVVSHTQFRNERAFVQQIWQQLLQ</sequence>
<evidence type="ECO:0000313" key="10">
    <source>
        <dbReference type="EMBL" id="PJG85281.1"/>
    </source>
</evidence>
<dbReference type="Gene3D" id="3.30.460.10">
    <property type="entry name" value="Beta Polymerase, domain 2"/>
    <property type="match status" value="2"/>
</dbReference>
<evidence type="ECO:0000256" key="4">
    <source>
        <dbReference type="ARBA" id="ARBA00022840"/>
    </source>
</evidence>
<dbReference type="Gene3D" id="1.20.120.330">
    <property type="entry name" value="Nucleotidyltransferases domain 2"/>
    <property type="match status" value="2"/>
</dbReference>
<keyword evidence="6 7" id="KW-0511">Multifunctional enzyme</keyword>
<dbReference type="Pfam" id="PF03710">
    <property type="entry name" value="GlnE"/>
    <property type="match status" value="2"/>
</dbReference>
<comment type="similarity">
    <text evidence="7">Belongs to the GlnE family.</text>
</comment>
<feature type="region of interest" description="Adenylyl removase" evidence="7">
    <location>
        <begin position="1"/>
        <end position="477"/>
    </location>
</feature>
<dbReference type="AlphaFoldDB" id="A0A2M8S292"/>
<keyword evidence="1 7" id="KW-0808">Transferase</keyword>